<gene>
    <name evidence="4" type="ORF">SG35_021200</name>
</gene>
<dbReference type="Pfam" id="PF00106">
    <property type="entry name" value="adh_short"/>
    <property type="match status" value="1"/>
</dbReference>
<dbReference type="AlphaFoldDB" id="A0AAF0C2G1"/>
<name>A0AAF0C2G1_9GAMM</name>
<dbReference type="PRINTS" id="PR00081">
    <property type="entry name" value="GDHRDH"/>
</dbReference>
<dbReference type="PANTHER" id="PTHR43976">
    <property type="entry name" value="SHORT CHAIN DEHYDROGENASE"/>
    <property type="match status" value="1"/>
</dbReference>
<organism evidence="4 5">
    <name type="scientific">Thalassomonas actiniarum</name>
    <dbReference type="NCBI Taxonomy" id="485447"/>
    <lineage>
        <taxon>Bacteria</taxon>
        <taxon>Pseudomonadati</taxon>
        <taxon>Pseudomonadota</taxon>
        <taxon>Gammaproteobacteria</taxon>
        <taxon>Alteromonadales</taxon>
        <taxon>Colwelliaceae</taxon>
        <taxon>Thalassomonas</taxon>
    </lineage>
</organism>
<keyword evidence="2" id="KW-0560">Oxidoreductase</keyword>
<keyword evidence="5" id="KW-1185">Reference proteome</keyword>
<reference evidence="4 5" key="1">
    <citation type="journal article" date="2015" name="Genome Announc.">
        <title>Draft Genome Sequences of Marine Isolates of Thalassomonas viridans and Thalassomonas actiniarum.</title>
        <authorList>
            <person name="Olonade I."/>
            <person name="van Zyl L.J."/>
            <person name="Trindade M."/>
        </authorList>
    </citation>
    <scope>NUCLEOTIDE SEQUENCE [LARGE SCALE GENOMIC DNA]</scope>
    <source>
        <strain evidence="4 5">A5K-106</strain>
    </source>
</reference>
<proteinExistence type="inferred from homology"/>
<protein>
    <submittedName>
        <fullName evidence="4">SDR family oxidoreductase</fullName>
    </submittedName>
</protein>
<evidence type="ECO:0000313" key="5">
    <source>
        <dbReference type="Proteomes" id="UP000032568"/>
    </source>
</evidence>
<dbReference type="GO" id="GO:0016491">
    <property type="term" value="F:oxidoreductase activity"/>
    <property type="evidence" value="ECO:0007669"/>
    <property type="project" value="UniProtKB-KW"/>
</dbReference>
<dbReference type="Proteomes" id="UP000032568">
    <property type="component" value="Chromosome"/>
</dbReference>
<dbReference type="SUPFAM" id="SSF51735">
    <property type="entry name" value="NAD(P)-binding Rossmann-fold domains"/>
    <property type="match status" value="1"/>
</dbReference>
<dbReference type="InterPro" id="IPR002347">
    <property type="entry name" value="SDR_fam"/>
</dbReference>
<comment type="similarity">
    <text evidence="1 3">Belongs to the short-chain dehydrogenases/reductases (SDR) family.</text>
</comment>
<dbReference type="InterPro" id="IPR051911">
    <property type="entry name" value="SDR_oxidoreductase"/>
</dbReference>
<dbReference type="EMBL" id="CP059735">
    <property type="protein sequence ID" value="WDD97795.1"/>
    <property type="molecule type" value="Genomic_DNA"/>
</dbReference>
<dbReference type="NCBIfam" id="NF004649">
    <property type="entry name" value="PRK05993.1"/>
    <property type="match status" value="1"/>
</dbReference>
<dbReference type="RefSeq" id="WP_044832132.1">
    <property type="nucleotide sequence ID" value="NZ_CP059735.1"/>
</dbReference>
<evidence type="ECO:0000256" key="1">
    <source>
        <dbReference type="ARBA" id="ARBA00006484"/>
    </source>
</evidence>
<accession>A0AAF0C2G1</accession>
<evidence type="ECO:0000256" key="3">
    <source>
        <dbReference type="RuleBase" id="RU000363"/>
    </source>
</evidence>
<evidence type="ECO:0000256" key="2">
    <source>
        <dbReference type="ARBA" id="ARBA00023002"/>
    </source>
</evidence>
<reference evidence="4 5" key="2">
    <citation type="journal article" date="2022" name="Mar. Drugs">
        <title>Bioassay-Guided Fractionation Leads to the Detection of Cholic Acid Generated by the Rare Thalassomonas sp.</title>
        <authorList>
            <person name="Pheiffer F."/>
            <person name="Schneider Y.K."/>
            <person name="Hansen E.H."/>
            <person name="Andersen J.H."/>
            <person name="Isaksson J."/>
            <person name="Busche T."/>
            <person name="R C."/>
            <person name="Kalinowski J."/>
            <person name="Zyl L.V."/>
            <person name="Trindade M."/>
        </authorList>
    </citation>
    <scope>NUCLEOTIDE SEQUENCE [LARGE SCALE GENOMIC DNA]</scope>
    <source>
        <strain evidence="4 5">A5K-106</strain>
    </source>
</reference>
<sequence>MAKSILITGCSSGIGLDAALTLQKRGYKVFASARKPEDVNRLQQLGVSCYRLDLDEANSIENTVTKVLAETGGTLDALFNNGAYGQVGAVEDLPDSALRAQFETNVFGWHQLIRLVVPVMRRQGHGRIIQNSSILGVVAIPYRGAYIASKYAIEGLTDTLRLELAGSGIYVSLIEPGPINTRFRANALVKFKQYIDIKQSVHHRRYQQQLARLEKTGNSSGFTLPAKDVTAKVIAALESKHPKVRYPVTVPSFLFILLKRLLPGAWLDKLLARGM</sequence>
<dbReference type="KEGG" id="tact:SG35_021200"/>
<evidence type="ECO:0000313" key="4">
    <source>
        <dbReference type="EMBL" id="WDD97795.1"/>
    </source>
</evidence>
<dbReference type="Gene3D" id="3.40.50.720">
    <property type="entry name" value="NAD(P)-binding Rossmann-like Domain"/>
    <property type="match status" value="1"/>
</dbReference>
<dbReference type="CDD" id="cd05374">
    <property type="entry name" value="17beta-HSD-like_SDR_c"/>
    <property type="match status" value="1"/>
</dbReference>
<dbReference type="PRINTS" id="PR00080">
    <property type="entry name" value="SDRFAMILY"/>
</dbReference>
<dbReference type="InterPro" id="IPR036291">
    <property type="entry name" value="NAD(P)-bd_dom_sf"/>
</dbReference>
<dbReference type="PANTHER" id="PTHR43976:SF16">
    <property type="entry name" value="SHORT-CHAIN DEHYDROGENASE_REDUCTASE FAMILY PROTEIN"/>
    <property type="match status" value="1"/>
</dbReference>